<evidence type="ECO:0000256" key="4">
    <source>
        <dbReference type="ARBA" id="ARBA00023176"/>
    </source>
</evidence>
<feature type="repeat" description="CHCR" evidence="7">
    <location>
        <begin position="541"/>
        <end position="690"/>
    </location>
</feature>
<evidence type="ECO:0000256" key="6">
    <source>
        <dbReference type="PIRNR" id="PIRNR002290"/>
    </source>
</evidence>
<feature type="region of interest" description="Disordered" evidence="8">
    <location>
        <begin position="1629"/>
        <end position="1648"/>
    </location>
</feature>
<dbReference type="GO" id="GO:0030479">
    <property type="term" value="C:actin cortical patch"/>
    <property type="evidence" value="ECO:0007669"/>
    <property type="project" value="TreeGrafter"/>
</dbReference>
<feature type="compositionally biased region" description="Low complexity" evidence="8">
    <location>
        <begin position="1665"/>
        <end position="1683"/>
    </location>
</feature>
<dbReference type="GO" id="GO:0071439">
    <property type="term" value="C:clathrin complex"/>
    <property type="evidence" value="ECO:0007669"/>
    <property type="project" value="InterPro"/>
</dbReference>
<dbReference type="GO" id="GO:0030132">
    <property type="term" value="C:clathrin coat of coated pit"/>
    <property type="evidence" value="ECO:0007669"/>
    <property type="project" value="InterPro"/>
</dbReference>
<feature type="compositionally biased region" description="Gly residues" evidence="8">
    <location>
        <begin position="1653"/>
        <end position="1662"/>
    </location>
</feature>
<gene>
    <name evidence="9" type="ORF">MAPG_03392</name>
</gene>
<dbReference type="Pfam" id="PF01394">
    <property type="entry name" value="Clathrin_propel"/>
    <property type="match status" value="2"/>
</dbReference>
<dbReference type="PANTHER" id="PTHR10292">
    <property type="entry name" value="CLATHRIN HEAVY CHAIN RELATED"/>
    <property type="match status" value="1"/>
</dbReference>
<dbReference type="InterPro" id="IPR011990">
    <property type="entry name" value="TPR-like_helical_dom_sf"/>
</dbReference>
<evidence type="ECO:0000313" key="11">
    <source>
        <dbReference type="Proteomes" id="UP000011715"/>
    </source>
</evidence>
<comment type="function">
    <text evidence="6">Clathrin is the major protein of the polyhedral coat of coated pits and vesicles.</text>
</comment>
<feature type="compositionally biased region" description="Basic and acidic residues" evidence="8">
    <location>
        <begin position="1629"/>
        <end position="1640"/>
    </location>
</feature>
<dbReference type="Gene3D" id="1.25.40.730">
    <property type="match status" value="1"/>
</dbReference>
<comment type="similarity">
    <text evidence="1 6">Belongs to the clathrin heavy chain family.</text>
</comment>
<dbReference type="GO" id="GO:0005829">
    <property type="term" value="C:cytosol"/>
    <property type="evidence" value="ECO:0007669"/>
    <property type="project" value="GOC"/>
</dbReference>
<dbReference type="FunFam" id="1.25.40.730:FF:000003">
    <property type="entry name" value="Clathrin heavy chain"/>
    <property type="match status" value="1"/>
</dbReference>
<dbReference type="FunFam" id="1.25.40.10:FF:000005">
    <property type="entry name" value="Clathrin heavy chain"/>
    <property type="match status" value="1"/>
</dbReference>
<dbReference type="GO" id="GO:0030130">
    <property type="term" value="C:clathrin coat of trans-Golgi network vesicle"/>
    <property type="evidence" value="ECO:0007669"/>
    <property type="project" value="InterPro"/>
</dbReference>
<dbReference type="SMART" id="SM00299">
    <property type="entry name" value="CLH"/>
    <property type="match status" value="7"/>
</dbReference>
<dbReference type="InterPro" id="IPR000547">
    <property type="entry name" value="Clathrin_H-chain/VPS_repeat"/>
</dbReference>
<dbReference type="InterPro" id="IPR016024">
    <property type="entry name" value="ARM-type_fold"/>
</dbReference>
<dbReference type="Gene3D" id="2.130.10.110">
    <property type="entry name" value="Clathrin heavy-chain terminal domain"/>
    <property type="match status" value="1"/>
</dbReference>
<sequence>MAPLPIKFTELLQLSSVNIDTSAIGFNSCTLESDSYVCIREKKNDSASPEVVIIDLKNGNNVMRRPIKADSAIMHFTRQVIALRAQSRTLQIFDLEQKAKLKSTSMNEDVVFWKWISDTTIGLVTDAAVYHWDVFDPNQAAPVKMFARNDNLSGNQIINYRANGEGKWMVVVGIAQSGGRVVGNMQLYSKDRGISQSIEGHAAAFGTIRLDGAPQDTKLFTFAVRSANGAKLHVVEVDKPEANPAFAKKNVEIYFPAEAVNDFPVALQVSQKYGVIYLVTKYGFIHLYDLETGACIFMNRISSETIFTTCPDSESTGIVGINRKGQVLFVTIDDTTMISYLLQNPANTELAIKMASRAGLPGADNLYARQFEQLFNGGNYMEAAKVAAGSPRGFLRTADTIEKFKRLPAQPGQMSYILQYFGLLLDKGVLNHHETIELAQPVLAQNRKQLLEKWLKEGKLDCSEQFGDMVRPHDVNMALVIYLKANVPQKVVAGFAETGQFDKILPYCAQSGYQPDWIQLLQHIVRVNPDKGSELAATLANHEGGSLVDIARVVDVFQGQSMIQQATAFLLDVLKENKPEHADLQTRLLEMNLMNAPQVADAILGNEMFSHFDKGRIATLCEQAGLHQKALELYEDPAAIKRVVVGIAGTPSFNPEWLVNFFGKLSVEQSLDCLDAMMKHNIRQNLQSVVQVATKYSDLLGPTRLIDLFEKYKTAEGLFYYLGSIVNLSEDADVHFKYIEAATKMGQFNEVERICRDSNYYNAEKVKNFLKEAKLTEQLPLIIVCDRFNFVHDLVLYLYQNQQFKSIEVYVQRVNPARTPAVVGGLLDVDCDENIIKNLLTTVNSASIPIDELVSEVETRNRLKLLLPFLEATLQAGNQQQAVFNALAKIYIDSNNNPEKFLKENDQYDSLVVGKYCEKRDPNLAYIAYRKGGNDLELVNITNENSMYKAQARYLLERADRELWMFVLSENNIHRRSVVDQVISTAVPESTDPAKVSEAVACFLQADLPGELIELLEKIVLEPSPFSDNQNLQNLLMFTAAKADKSRVMDYIHRLDGFNPQEISEVCINVGLYEEAFEIFKKIDDKANAVNVLVEHVVSIDRAQAYAEDVDIPEVWSKVAKAQLDGLRVTDSIESYIKAEDPKNYAEVIEIATHAGKNEDLVKYLRMARKTLREPTIDTALAFSYARLDQLSDLEDFLRGTNVTNIEESGDKAYGEGLFEAAKIFYTSISNWAKLATTLVHLGDYQAAVECARKANSIKVWKEVHEACVEKKEFRLAQICGLNLIVDAEQLQALVKKYERNGFFDELISLLENGLGLERAHMGMFTELGIALSKYHPERLIEHLNLFWSRMNLPKMIRACEEANLWPELVFCYVHYDEFDNAALSVIERPENSWEHQQFRDIIVKVANLEIYFKAINFYLEQHPSLLTDLLQALTPRIDVNRVVKMFQKSDNLPLIKPFLLNVQSQNKRIVNDAINDLLIEEEDYKTLRDSVENYDNYEPVELAGRLEKHELVFFRQVAASIYRRNKRWEKSIALSKQDKLWKDAIETAALSGKAEVVEELLRYFVDIGNRECYVGMLYACYDLIRPDLVLEMSWRHGLHDFTMPYMINMLSQQTKELAILKADNEARKAKEREQEKQEDSAPILGGGRLMITAGPGGGGGQTSPAPFAGANGFAPQPTGYGY</sequence>
<evidence type="ECO:0000256" key="2">
    <source>
        <dbReference type="ARBA" id="ARBA00022737"/>
    </source>
</evidence>
<evidence type="ECO:0000256" key="1">
    <source>
        <dbReference type="ARBA" id="ARBA00009535"/>
    </source>
</evidence>
<dbReference type="InterPro" id="IPR055358">
    <property type="entry name" value="CHCR"/>
</dbReference>
<dbReference type="SUPFAM" id="SSF50989">
    <property type="entry name" value="Clathrin heavy-chain terminal domain"/>
    <property type="match status" value="1"/>
</dbReference>
<dbReference type="STRING" id="644358.A0A0C4DTW5"/>
<dbReference type="GO" id="GO:0005198">
    <property type="term" value="F:structural molecule activity"/>
    <property type="evidence" value="ECO:0007669"/>
    <property type="project" value="InterPro"/>
</dbReference>
<dbReference type="EMBL" id="GL876967">
    <property type="protein sequence ID" value="KLU84348.1"/>
    <property type="molecule type" value="Genomic_DNA"/>
</dbReference>
<dbReference type="InterPro" id="IPR022365">
    <property type="entry name" value="Clathrin_H-chain_propeller_rpt"/>
</dbReference>
<keyword evidence="11" id="KW-1185">Reference proteome</keyword>
<dbReference type="GO" id="GO:0006895">
    <property type="term" value="P:Golgi to endosome transport"/>
    <property type="evidence" value="ECO:0007669"/>
    <property type="project" value="TreeGrafter"/>
</dbReference>
<dbReference type="FunFam" id="1.25.40.10:FF:000082">
    <property type="entry name" value="Clathrin heavy chain"/>
    <property type="match status" value="1"/>
</dbReference>
<accession>A0A0C4DTW5</accession>
<organism evidence="10 11">
    <name type="scientific">Magnaporthiopsis poae (strain ATCC 64411 / 73-15)</name>
    <name type="common">Kentucky bluegrass fungus</name>
    <name type="synonym">Magnaporthe poae</name>
    <dbReference type="NCBI Taxonomy" id="644358"/>
    <lineage>
        <taxon>Eukaryota</taxon>
        <taxon>Fungi</taxon>
        <taxon>Dikarya</taxon>
        <taxon>Ascomycota</taxon>
        <taxon>Pezizomycotina</taxon>
        <taxon>Sordariomycetes</taxon>
        <taxon>Sordariomycetidae</taxon>
        <taxon>Magnaporthales</taxon>
        <taxon>Magnaporthaceae</taxon>
        <taxon>Magnaporthiopsis</taxon>
    </lineage>
</organism>
<dbReference type="FunFam" id="2.130.10.110:FF:000003">
    <property type="entry name" value="Clathrin heavy chain"/>
    <property type="match status" value="1"/>
</dbReference>
<dbReference type="Proteomes" id="UP000011715">
    <property type="component" value="Unassembled WGS sequence"/>
</dbReference>
<dbReference type="FunFam" id="1.25.40.10:FF:000002">
    <property type="entry name" value="Clathrin heavy chain"/>
    <property type="match status" value="1"/>
</dbReference>
<dbReference type="GO" id="GO:0006898">
    <property type="term" value="P:receptor-mediated endocytosis"/>
    <property type="evidence" value="ECO:0007669"/>
    <property type="project" value="TreeGrafter"/>
</dbReference>
<comment type="subcellular location">
    <subcellularLocation>
        <location evidence="6">Cytoplasmic vesicle membrane</location>
        <topology evidence="6">Peripheral membrane protein</topology>
        <orientation evidence="6">Cytoplasmic side</orientation>
    </subcellularLocation>
    <subcellularLocation>
        <location evidence="6">Membrane</location>
        <location evidence="6">Coated pit</location>
        <topology evidence="6">Peripheral membrane protein</topology>
        <orientation evidence="6">Cytoplasmic side</orientation>
    </subcellularLocation>
</comment>
<feature type="repeat" description="CHCR" evidence="7">
    <location>
        <begin position="693"/>
        <end position="835"/>
    </location>
</feature>
<feature type="repeat" description="CHCR" evidence="7">
    <location>
        <begin position="987"/>
        <end position="1132"/>
    </location>
</feature>
<proteinExistence type="inferred from homology"/>
<dbReference type="FunFam" id="1.25.40.10:FF:000001">
    <property type="entry name" value="Clathrin heavy chain"/>
    <property type="match status" value="1"/>
</dbReference>
<dbReference type="PROSITE" id="PS50236">
    <property type="entry name" value="CHCR"/>
    <property type="match status" value="7"/>
</dbReference>
<feature type="repeat" description="CHCR" evidence="7">
    <location>
        <begin position="841"/>
        <end position="980"/>
    </location>
</feature>
<protein>
    <recommendedName>
        <fullName evidence="6">Clathrin heavy chain</fullName>
    </recommendedName>
</protein>
<feature type="repeat" description="CHCR" evidence="7">
    <location>
        <begin position="1136"/>
        <end position="1277"/>
    </location>
</feature>
<evidence type="ECO:0000313" key="9">
    <source>
        <dbReference type="EMBL" id="KLU84348.1"/>
    </source>
</evidence>
<dbReference type="eggNOG" id="KOG0985">
    <property type="taxonomic scope" value="Eukaryota"/>
</dbReference>
<dbReference type="VEuPathDB" id="FungiDB:MAPG_03392"/>
<dbReference type="SUPFAM" id="SSF48371">
    <property type="entry name" value="ARM repeat"/>
    <property type="match status" value="6"/>
</dbReference>
<evidence type="ECO:0000256" key="5">
    <source>
        <dbReference type="ARBA" id="ARBA00023329"/>
    </source>
</evidence>
<name>A0A0C4DTW5_MAGP6</name>
<evidence type="ECO:0000256" key="8">
    <source>
        <dbReference type="SAM" id="MobiDB-lite"/>
    </source>
</evidence>
<dbReference type="PANTHER" id="PTHR10292:SF1">
    <property type="entry name" value="CLATHRIN HEAVY CHAIN"/>
    <property type="match status" value="1"/>
</dbReference>
<reference evidence="10" key="5">
    <citation type="submission" date="2015-06" db="UniProtKB">
        <authorList>
            <consortium name="EnsemblFungi"/>
        </authorList>
    </citation>
    <scope>IDENTIFICATION</scope>
    <source>
        <strain evidence="10">ATCC 64411</strain>
    </source>
</reference>
<keyword evidence="3 6" id="KW-0472">Membrane</keyword>
<dbReference type="InterPro" id="IPR016341">
    <property type="entry name" value="Clathrin_heavy_chain"/>
</dbReference>
<keyword evidence="2" id="KW-0677">Repeat</keyword>
<evidence type="ECO:0000256" key="7">
    <source>
        <dbReference type="PROSITE-ProRule" id="PRU01006"/>
    </source>
</evidence>
<dbReference type="OrthoDB" id="2113814at2759"/>
<dbReference type="EnsemblFungi" id="MAPG_03392T0">
    <property type="protein sequence ID" value="MAPG_03392T0"/>
    <property type="gene ID" value="MAPG_03392"/>
</dbReference>
<keyword evidence="5 6" id="KW-0968">Cytoplasmic vesicle</keyword>
<feature type="region of interest" description="Disordered" evidence="8">
    <location>
        <begin position="1653"/>
        <end position="1683"/>
    </location>
</feature>
<reference evidence="9" key="1">
    <citation type="submission" date="2010-05" db="EMBL/GenBank/DDBJ databases">
        <title>The Genome Sequence of Magnaporthe poae strain ATCC 64411.</title>
        <authorList>
            <consortium name="The Broad Institute Genome Sequencing Platform"/>
            <consortium name="Broad Institute Genome Sequencing Center for Infectious Disease"/>
            <person name="Ma L.-J."/>
            <person name="Dead R."/>
            <person name="Young S."/>
            <person name="Zeng Q."/>
            <person name="Koehrsen M."/>
            <person name="Alvarado L."/>
            <person name="Berlin A."/>
            <person name="Chapman S.B."/>
            <person name="Chen Z."/>
            <person name="Freedman E."/>
            <person name="Gellesch M."/>
            <person name="Goldberg J."/>
            <person name="Griggs A."/>
            <person name="Gujja S."/>
            <person name="Heilman E.R."/>
            <person name="Heiman D."/>
            <person name="Hepburn T."/>
            <person name="Howarth C."/>
            <person name="Jen D."/>
            <person name="Larson L."/>
            <person name="Mehta T."/>
            <person name="Neiman D."/>
            <person name="Pearson M."/>
            <person name="Roberts A."/>
            <person name="Saif S."/>
            <person name="Shea T."/>
            <person name="Shenoy N."/>
            <person name="Sisk P."/>
            <person name="Stolte C."/>
            <person name="Sykes S."/>
            <person name="Walk T."/>
            <person name="White J."/>
            <person name="Yandava C."/>
            <person name="Haas B."/>
            <person name="Nusbaum C."/>
            <person name="Birren B."/>
        </authorList>
    </citation>
    <scope>NUCLEOTIDE SEQUENCE</scope>
    <source>
        <strain evidence="9">ATCC 64411</strain>
    </source>
</reference>
<dbReference type="Pfam" id="PF00637">
    <property type="entry name" value="Clathrin"/>
    <property type="match status" value="7"/>
</dbReference>
<evidence type="ECO:0000256" key="3">
    <source>
        <dbReference type="ARBA" id="ARBA00023136"/>
    </source>
</evidence>
<dbReference type="InterPro" id="IPR016025">
    <property type="entry name" value="Clathrin_H-chain_N"/>
</dbReference>
<dbReference type="EMBL" id="ADBL01000815">
    <property type="status" value="NOT_ANNOTATED_CDS"/>
    <property type="molecule type" value="Genomic_DNA"/>
</dbReference>
<dbReference type="PIRSF" id="PIRSF002290">
    <property type="entry name" value="Clathrin_H_chain"/>
    <property type="match status" value="1"/>
</dbReference>
<evidence type="ECO:0000313" key="10">
    <source>
        <dbReference type="EnsemblFungi" id="MAPG_03392T0"/>
    </source>
</evidence>
<dbReference type="Gene3D" id="1.25.40.10">
    <property type="entry name" value="Tetratricopeptide repeat domain"/>
    <property type="match status" value="3"/>
</dbReference>
<keyword evidence="4 6" id="KW-0168">Coated pit</keyword>
<reference evidence="11" key="2">
    <citation type="submission" date="2010-05" db="EMBL/GenBank/DDBJ databases">
        <title>The genome sequence of Magnaporthe poae strain ATCC 64411.</title>
        <authorList>
            <person name="Ma L.-J."/>
            <person name="Dead R."/>
            <person name="Young S."/>
            <person name="Zeng Q."/>
            <person name="Koehrsen M."/>
            <person name="Alvarado L."/>
            <person name="Berlin A."/>
            <person name="Chapman S.B."/>
            <person name="Chen Z."/>
            <person name="Freedman E."/>
            <person name="Gellesch M."/>
            <person name="Goldberg J."/>
            <person name="Griggs A."/>
            <person name="Gujja S."/>
            <person name="Heilman E.R."/>
            <person name="Heiman D."/>
            <person name="Hepburn T."/>
            <person name="Howarth C."/>
            <person name="Jen D."/>
            <person name="Larson L."/>
            <person name="Mehta T."/>
            <person name="Neiman D."/>
            <person name="Pearson M."/>
            <person name="Roberts A."/>
            <person name="Saif S."/>
            <person name="Shea T."/>
            <person name="Shenoy N."/>
            <person name="Sisk P."/>
            <person name="Stolte C."/>
            <person name="Sykes S."/>
            <person name="Walk T."/>
            <person name="White J."/>
            <person name="Yandava C."/>
            <person name="Haas B."/>
            <person name="Nusbaum C."/>
            <person name="Birren B."/>
        </authorList>
    </citation>
    <scope>NUCLEOTIDE SEQUENCE [LARGE SCALE GENOMIC DNA]</scope>
    <source>
        <strain evidence="11">ATCC 64411 / 73-15</strain>
    </source>
</reference>
<reference evidence="9" key="3">
    <citation type="submission" date="2011-03" db="EMBL/GenBank/DDBJ databases">
        <title>Annotation of Magnaporthe poae ATCC 64411.</title>
        <authorList>
            <person name="Ma L.-J."/>
            <person name="Dead R."/>
            <person name="Young S.K."/>
            <person name="Zeng Q."/>
            <person name="Gargeya S."/>
            <person name="Fitzgerald M."/>
            <person name="Haas B."/>
            <person name="Abouelleil A."/>
            <person name="Alvarado L."/>
            <person name="Arachchi H.M."/>
            <person name="Berlin A."/>
            <person name="Brown A."/>
            <person name="Chapman S.B."/>
            <person name="Chen Z."/>
            <person name="Dunbar C."/>
            <person name="Freedman E."/>
            <person name="Gearin G."/>
            <person name="Gellesch M."/>
            <person name="Goldberg J."/>
            <person name="Griggs A."/>
            <person name="Gujja S."/>
            <person name="Heiman D."/>
            <person name="Howarth C."/>
            <person name="Larson L."/>
            <person name="Lui A."/>
            <person name="MacDonald P.J.P."/>
            <person name="Mehta T."/>
            <person name="Montmayeur A."/>
            <person name="Murphy C."/>
            <person name="Neiman D."/>
            <person name="Pearson M."/>
            <person name="Priest M."/>
            <person name="Roberts A."/>
            <person name="Saif S."/>
            <person name="Shea T."/>
            <person name="Shenoy N."/>
            <person name="Sisk P."/>
            <person name="Stolte C."/>
            <person name="Sykes S."/>
            <person name="Yandava C."/>
            <person name="Wortman J."/>
            <person name="Nusbaum C."/>
            <person name="Birren B."/>
        </authorList>
    </citation>
    <scope>NUCLEOTIDE SEQUENCE</scope>
    <source>
        <strain evidence="9">ATCC 64411</strain>
    </source>
</reference>
<dbReference type="Pfam" id="PF13838">
    <property type="entry name" value="Clathrin_H_link"/>
    <property type="match status" value="1"/>
</dbReference>
<dbReference type="GO" id="GO:0006886">
    <property type="term" value="P:intracellular protein transport"/>
    <property type="evidence" value="ECO:0007669"/>
    <property type="project" value="UniProtKB-UniRule"/>
</dbReference>
<feature type="repeat" description="CHCR" evidence="7">
    <location>
        <begin position="1282"/>
        <end position="1428"/>
    </location>
</feature>
<dbReference type="OMA" id="HCYDLLH"/>
<reference evidence="10" key="4">
    <citation type="journal article" date="2015" name="G3 (Bethesda)">
        <title>Genome sequences of three phytopathogenic species of the Magnaporthaceae family of fungi.</title>
        <authorList>
            <person name="Okagaki L.H."/>
            <person name="Nunes C.C."/>
            <person name="Sailsbery J."/>
            <person name="Clay B."/>
            <person name="Brown D."/>
            <person name="John T."/>
            <person name="Oh Y."/>
            <person name="Young N."/>
            <person name="Fitzgerald M."/>
            <person name="Haas B.J."/>
            <person name="Zeng Q."/>
            <person name="Young S."/>
            <person name="Adiconis X."/>
            <person name="Fan L."/>
            <person name="Levin J.Z."/>
            <person name="Mitchell T.K."/>
            <person name="Okubara P.A."/>
            <person name="Farman M.L."/>
            <person name="Kohn L.M."/>
            <person name="Birren B."/>
            <person name="Ma L.-J."/>
            <person name="Dean R.A."/>
        </authorList>
    </citation>
    <scope>NUCLEOTIDE SEQUENCE</scope>
    <source>
        <strain evidence="10">ATCC 64411 / 73-15</strain>
    </source>
</reference>
<feature type="repeat" description="CHCR" evidence="7">
    <location>
        <begin position="1431"/>
        <end position="1574"/>
    </location>
</feature>
<dbReference type="GO" id="GO:0032051">
    <property type="term" value="F:clathrin light chain binding"/>
    <property type="evidence" value="ECO:0007669"/>
    <property type="project" value="InterPro"/>
</dbReference>